<dbReference type="AlphaFoldDB" id="A0A7R7EL32"/>
<dbReference type="Proteomes" id="UP000595897">
    <property type="component" value="Chromosome"/>
</dbReference>
<dbReference type="RefSeq" id="WP_271715957.1">
    <property type="nucleotide sequence ID" value="NZ_AP024169.1"/>
</dbReference>
<dbReference type="SUPFAM" id="SSF46565">
    <property type="entry name" value="Chaperone J-domain"/>
    <property type="match status" value="1"/>
</dbReference>
<evidence type="ECO:0000259" key="2">
    <source>
        <dbReference type="PROSITE" id="PS50076"/>
    </source>
</evidence>
<keyword evidence="4" id="KW-1185">Reference proteome</keyword>
<organism evidence="3 4">
    <name type="scientific">Anaeromicropila herbilytica</name>
    <dbReference type="NCBI Taxonomy" id="2785025"/>
    <lineage>
        <taxon>Bacteria</taxon>
        <taxon>Bacillati</taxon>
        <taxon>Bacillota</taxon>
        <taxon>Clostridia</taxon>
        <taxon>Lachnospirales</taxon>
        <taxon>Lachnospiraceae</taxon>
        <taxon>Anaeromicropila</taxon>
    </lineage>
</organism>
<reference evidence="3 4" key="1">
    <citation type="submission" date="2020-11" db="EMBL/GenBank/DDBJ databases">
        <title>Draft genome sequencing of a Lachnospiraceae strain isolated from anoxic soil subjected to BSD treatment.</title>
        <authorList>
            <person name="Uek A."/>
            <person name="Tonouchi A."/>
        </authorList>
    </citation>
    <scope>NUCLEOTIDE SEQUENCE [LARGE SCALE GENOMIC DNA]</scope>
    <source>
        <strain evidence="3 4">TB5</strain>
    </source>
</reference>
<dbReference type="EMBL" id="AP024169">
    <property type="protein sequence ID" value="BCN30762.1"/>
    <property type="molecule type" value="Genomic_DNA"/>
</dbReference>
<dbReference type="Gene3D" id="1.10.287.110">
    <property type="entry name" value="DnaJ domain"/>
    <property type="match status" value="1"/>
</dbReference>
<dbReference type="Pfam" id="PF00226">
    <property type="entry name" value="DnaJ"/>
    <property type="match status" value="1"/>
</dbReference>
<dbReference type="GO" id="GO:0006260">
    <property type="term" value="P:DNA replication"/>
    <property type="evidence" value="ECO:0007669"/>
    <property type="project" value="UniProtKB-KW"/>
</dbReference>
<evidence type="ECO:0000313" key="3">
    <source>
        <dbReference type="EMBL" id="BCN30762.1"/>
    </source>
</evidence>
<dbReference type="InterPro" id="IPR036869">
    <property type="entry name" value="J_dom_sf"/>
</dbReference>
<evidence type="ECO:0000256" key="1">
    <source>
        <dbReference type="ARBA" id="ARBA00022705"/>
    </source>
</evidence>
<feature type="domain" description="J" evidence="2">
    <location>
        <begin position="108"/>
        <end position="158"/>
    </location>
</feature>
<dbReference type="PROSITE" id="PS50076">
    <property type="entry name" value="DNAJ_2"/>
    <property type="match status" value="1"/>
</dbReference>
<protein>
    <recommendedName>
        <fullName evidence="2">J domain-containing protein</fullName>
    </recommendedName>
</protein>
<dbReference type="CDD" id="cd06257">
    <property type="entry name" value="DnaJ"/>
    <property type="match status" value="1"/>
</dbReference>
<gene>
    <name evidence="3" type="ORF">bsdtb5_20570</name>
</gene>
<keyword evidence="1" id="KW-0235">DNA replication</keyword>
<accession>A0A7R7EL32</accession>
<proteinExistence type="predicted"/>
<dbReference type="InterPro" id="IPR001623">
    <property type="entry name" value="DnaJ_domain"/>
</dbReference>
<evidence type="ECO:0000313" key="4">
    <source>
        <dbReference type="Proteomes" id="UP000595897"/>
    </source>
</evidence>
<name>A0A7R7EL32_9FIRM</name>
<sequence>MSQSYEKMNDIKRKLRELKKLEIKVRFPNYDIQKNNKKKANDYKNIELVWDKFFSLKDIGTKNVKYSINQLSSMNKDEFKNVINEYFYHVYYCCYKGGITDHSFIDEAILSQLGLTINADSSEIKRQFKELVKIYHPDNGGDPDKFAELIERYKDLRK</sequence>
<dbReference type="KEGG" id="ahb:bsdtb5_20570"/>